<proteinExistence type="predicted"/>
<gene>
    <name evidence="1" type="ORF">MZV50_17365</name>
</gene>
<keyword evidence="2" id="KW-1185">Reference proteome</keyword>
<organism evidence="1 2">
    <name type="scientific">Caulobacter segnis</name>
    <dbReference type="NCBI Taxonomy" id="88688"/>
    <lineage>
        <taxon>Bacteria</taxon>
        <taxon>Pseudomonadati</taxon>
        <taxon>Pseudomonadota</taxon>
        <taxon>Alphaproteobacteria</taxon>
        <taxon>Caulobacterales</taxon>
        <taxon>Caulobacteraceae</taxon>
        <taxon>Caulobacter</taxon>
    </lineage>
</organism>
<name>A0ABY4ZP44_9CAUL</name>
<evidence type="ECO:0000313" key="2">
    <source>
        <dbReference type="Proteomes" id="UP001057520"/>
    </source>
</evidence>
<protein>
    <submittedName>
        <fullName evidence="1">Uncharacterized protein</fullName>
    </submittedName>
</protein>
<dbReference type="Proteomes" id="UP001057520">
    <property type="component" value="Chromosome"/>
</dbReference>
<dbReference type="EMBL" id="CP096040">
    <property type="protein sequence ID" value="USQ94348.1"/>
    <property type="molecule type" value="Genomic_DNA"/>
</dbReference>
<accession>A0ABY4ZP44</accession>
<reference evidence="1 2" key="1">
    <citation type="submission" date="2022-04" db="EMBL/GenBank/DDBJ databases">
        <title>Genome sequence of soybean root-associated Caulobacter segnis RL271.</title>
        <authorList>
            <person name="Longley R."/>
            <person name="Bonito G."/>
            <person name="Trigodet F."/>
            <person name="Crosson S."/>
            <person name="Fiebig A."/>
        </authorList>
    </citation>
    <scope>NUCLEOTIDE SEQUENCE [LARGE SCALE GENOMIC DNA]</scope>
    <source>
        <strain evidence="1 2">RL271</strain>
    </source>
</reference>
<sequence>MSSVLSFTTPAATLTPVLASGNFTAQFNATATFEPDTPGGSCADLFYRQYLFGTYTVDGLATTHYLCRATNVVISPSVPREDGCPPVGSNCTGASAYGYRQCNMTNQYYSNPDQATGANFWMSDTPGFYNVQPGHTYGLNLNFNGQIQNAGGVVTQANWQVLGSATTPATTTAPLTAGSCSHNETPVGLSVADHPEGGRVAILSVARDAGAPAMNAAAVDLRLWDRFGREIQTGPAVAHEIGNARAATAHLVYPLPADAQPVKGLVAMDGVPWGELPALFV</sequence>
<evidence type="ECO:0000313" key="1">
    <source>
        <dbReference type="EMBL" id="USQ94348.1"/>
    </source>
</evidence>